<sequence length="638" mass="70474">MPTIAKWDALIRQHSLHLKYDSQLFFLEESLDTKIPRVSQDLFEHRMFPDAIKREIYLQLVDSGEIEVEPLDATKLNPASRFIIDSEYLSRLQFYQNKVAWLKEKLETCQKEMELRADGLVVRKPIGTTYYVDFTNGHDVNNDGTTAVKTNGDGPWATLDKAATTLAAGDVCIVRRGMTQTVTQDLNFTNDGTIASPITIEADYGDAWGDLVDLSITGTATLTFGSKTVTFSADVSGVLVAGDWIYASGDAAKDFAYEVASVSTVTVTLYLPYKGGQAGSGKTMYNLQDAPIWNTAAGDYEVNFDNDHFWRLQGLHLRGTDTNGVVENDSSGGLVLIDMIIEGNGVSDWGLRGTDDVSTIFIKKTRFYNFAAGLTSTEGTGQFRGRVEDCLLDGNNVSLCSGYQVLTYSDALFIDTEFKNHDRADITCYSNSQPQKAGRVFLRNCLLTSALEIYTNQASPFAEVYSEDHDGTLGDNRQLTFLSTAEGTPILQSETTKVRAGGGASSIKVTPSTNLIAGYEFSKILLFEYPIYAVKDVEKTYTAYLSSDDDTDWDADPTNTELWIEAEYWGHATNKARKILKSTGVCNNFNADDTIWDTLTVTVTPLQTGVLYLRGYYCKPKEATNANIFFCDTKIGVS</sequence>
<organism evidence="1">
    <name type="scientific">marine sediment metagenome</name>
    <dbReference type="NCBI Taxonomy" id="412755"/>
    <lineage>
        <taxon>unclassified sequences</taxon>
        <taxon>metagenomes</taxon>
        <taxon>ecological metagenomes</taxon>
    </lineage>
</organism>
<evidence type="ECO:0000313" key="1">
    <source>
        <dbReference type="EMBL" id="KKN56931.1"/>
    </source>
</evidence>
<comment type="caution">
    <text evidence="1">The sequence shown here is derived from an EMBL/GenBank/DDBJ whole genome shotgun (WGS) entry which is preliminary data.</text>
</comment>
<proteinExistence type="predicted"/>
<dbReference type="EMBL" id="LAZR01000826">
    <property type="protein sequence ID" value="KKN56931.1"/>
    <property type="molecule type" value="Genomic_DNA"/>
</dbReference>
<gene>
    <name evidence="1" type="ORF">LCGC14_0567230</name>
</gene>
<name>A0A0F9U6L0_9ZZZZ</name>
<reference evidence="1" key="1">
    <citation type="journal article" date="2015" name="Nature">
        <title>Complex archaea that bridge the gap between prokaryotes and eukaryotes.</title>
        <authorList>
            <person name="Spang A."/>
            <person name="Saw J.H."/>
            <person name="Jorgensen S.L."/>
            <person name="Zaremba-Niedzwiedzka K."/>
            <person name="Martijn J."/>
            <person name="Lind A.E."/>
            <person name="van Eijk R."/>
            <person name="Schleper C."/>
            <person name="Guy L."/>
            <person name="Ettema T.J."/>
        </authorList>
    </citation>
    <scope>NUCLEOTIDE SEQUENCE</scope>
</reference>
<protein>
    <submittedName>
        <fullName evidence="1">Uncharacterized protein</fullName>
    </submittedName>
</protein>
<dbReference type="Gene3D" id="2.160.20.10">
    <property type="entry name" value="Single-stranded right-handed beta-helix, Pectin lyase-like"/>
    <property type="match status" value="1"/>
</dbReference>
<dbReference type="InterPro" id="IPR011050">
    <property type="entry name" value="Pectin_lyase_fold/virulence"/>
</dbReference>
<dbReference type="AlphaFoldDB" id="A0A0F9U6L0"/>
<dbReference type="SUPFAM" id="SSF51126">
    <property type="entry name" value="Pectin lyase-like"/>
    <property type="match status" value="1"/>
</dbReference>
<accession>A0A0F9U6L0</accession>
<dbReference type="InterPro" id="IPR012334">
    <property type="entry name" value="Pectin_lyas_fold"/>
</dbReference>